<dbReference type="SUPFAM" id="SSF63829">
    <property type="entry name" value="Calcium-dependent phosphotriesterase"/>
    <property type="match status" value="2"/>
</dbReference>
<evidence type="ECO:0000256" key="5">
    <source>
        <dbReference type="PROSITE-ProRule" id="PRU10141"/>
    </source>
</evidence>
<evidence type="ECO:0000256" key="3">
    <source>
        <dbReference type="ARBA" id="ARBA00022777"/>
    </source>
</evidence>
<keyword evidence="10" id="KW-1185">Reference proteome</keyword>
<dbReference type="InterPro" id="IPR008271">
    <property type="entry name" value="Ser/Thr_kinase_AS"/>
</dbReference>
<feature type="domain" description="Protein kinase" evidence="8">
    <location>
        <begin position="919"/>
        <end position="1189"/>
    </location>
</feature>
<proteinExistence type="predicted"/>
<dbReference type="GO" id="GO:0016301">
    <property type="term" value="F:kinase activity"/>
    <property type="evidence" value="ECO:0007669"/>
    <property type="project" value="UniProtKB-KW"/>
</dbReference>
<evidence type="ECO:0000259" key="8">
    <source>
        <dbReference type="PROSITE" id="PS50011"/>
    </source>
</evidence>
<dbReference type="InterPro" id="IPR011009">
    <property type="entry name" value="Kinase-like_dom_sf"/>
</dbReference>
<evidence type="ECO:0000313" key="9">
    <source>
        <dbReference type="EMBL" id="QUW02142.1"/>
    </source>
</evidence>
<feature type="coiled-coil region" evidence="6">
    <location>
        <begin position="857"/>
        <end position="898"/>
    </location>
</feature>
<organism evidence="9 10">
    <name type="scientific">Chloracidobacterium validum</name>
    <dbReference type="NCBI Taxonomy" id="2821543"/>
    <lineage>
        <taxon>Bacteria</taxon>
        <taxon>Pseudomonadati</taxon>
        <taxon>Acidobacteriota</taxon>
        <taxon>Terriglobia</taxon>
        <taxon>Terriglobales</taxon>
        <taxon>Acidobacteriaceae</taxon>
        <taxon>Chloracidobacterium</taxon>
    </lineage>
</organism>
<dbReference type="PANTHER" id="PTHR43289">
    <property type="entry name" value="MITOGEN-ACTIVATED PROTEIN KINASE KINASE KINASE 20-RELATED"/>
    <property type="match status" value="1"/>
</dbReference>
<dbReference type="PROSITE" id="PS00107">
    <property type="entry name" value="PROTEIN_KINASE_ATP"/>
    <property type="match status" value="1"/>
</dbReference>
<dbReference type="PROSITE" id="PS00108">
    <property type="entry name" value="PROTEIN_KINASE_ST"/>
    <property type="match status" value="1"/>
</dbReference>
<keyword evidence="7" id="KW-1133">Transmembrane helix</keyword>
<evidence type="ECO:0000313" key="10">
    <source>
        <dbReference type="Proteomes" id="UP000676506"/>
    </source>
</evidence>
<dbReference type="Proteomes" id="UP000676506">
    <property type="component" value="Chromosome 1"/>
</dbReference>
<dbReference type="Pfam" id="PF00069">
    <property type="entry name" value="Pkinase"/>
    <property type="match status" value="1"/>
</dbReference>
<dbReference type="PROSITE" id="PS50011">
    <property type="entry name" value="PROTEIN_KINASE_DOM"/>
    <property type="match status" value="1"/>
</dbReference>
<evidence type="ECO:0000256" key="2">
    <source>
        <dbReference type="ARBA" id="ARBA00022741"/>
    </source>
</evidence>
<dbReference type="PANTHER" id="PTHR43289:SF6">
    <property type="entry name" value="SERINE_THREONINE-PROTEIN KINASE NEKL-3"/>
    <property type="match status" value="1"/>
</dbReference>
<protein>
    <submittedName>
        <fullName evidence="9">Protein kinase</fullName>
    </submittedName>
</protein>
<dbReference type="Gene3D" id="1.10.510.10">
    <property type="entry name" value="Transferase(Phosphotransferase) domain 1"/>
    <property type="match status" value="1"/>
</dbReference>
<keyword evidence="1" id="KW-0808">Transferase</keyword>
<sequence length="1223" mass="134930">MTIGIHRLCWQTVGRRVLHTLLILLFLAGTWAQPVPPRLSASGTRADAPTIQPDLIALPASRIFTDVDGLPQNSVMAMTTDADGYLWVGTQDGAARYDGNQWQRFDLPEKGSSNWVRTMLLARDGRLWFGTNADGVFIWHQGSFVQHYHAGQAGFPHNTVTALAEVPEPDGRTILWAGTAGGGLTCFDGKRWETFTQANAGLPSDAIRALLVTERAGQPVLWVATSHGLVEWQDRRVQRLYSTANGQLPSDDIRAMVEVREPDGARVLWAGFANHGVAMYRDGQWRMMREDFNGTKQIRSLAATYGPDQSVTLWVGTNGGGLAAYHAGRWTLYNTDTQTIPNSEVSSIHQTQTGNGPPLLWVGTNGGGLARLRFGAWHRLHFPTDLIPLVGVKSLLEYVEPDGSRAFWIGTRNHGAACFRQGRWEVFQMENGPLPSRFVSCMLKTEQVSNGPAVWLGTATGGLARLQNRQWTIFNREQGSLPDDGIWSLLETTDDAGTPQLLVGTEKGVAVWKQGQWSRFPLEASGITSEYVTAMLAIREPDGSQCLWFGTFGGGIARLHRGRWTLYNRANGTLPSDIVRSLHLLEKDGTRTLWAGTYAGVAIGALQSGEVQWHTLSDSTEPALPNNVVYEVRHDRQGRVYLFTNRGVARLTPSQTQAWRLPTLETFTTEDGLPSNECNGGAALCDSEGRLWAGTIAGLTMFDDRLEITRGETVPPRIVRILINGQEQRLTTNLVLSHDQNEVSFEYELLNFFRNAETQYSTQLIGYESQPTPWVLDRRRTFASLPAGTYAFRIRSRDYLGTVQEITTASLTIRRPWWARWWAFGLYALAFVALGLGIMQWRVYLLRKRTLELEAKVAERTAALAALNQNLAEKNDQLVVANRDLARKNDELAEAQRRTDLVFSALTKALPGTVLDGKYQLDVKIGTGGFGVVYEATQLALNRKVAVKVFRPAAGNDSPQALERFRQEGISACRVNHPNAVAILDSGVSLEGIAYIVMELLRGYTLTDELRRYGSLSPARCAEILIPVLDVLDTAHAEGVIHRDIKPDNIFLHQTKDSEIVKVVDFGVAKLVGEDTLKEQTISVLGAVVGTAAYLAPERINHLSYDGKSDVYAVGVTLYQMLTGQLPFDSASGFVGIALQHLTHRPRPVQQVVPDIPAALSDIVAQALEKDPALRPTARDMAVRLAEYLAQTPVLDSRGFPKVVPNSFPSDDDPYSAPTLIGP</sequence>
<dbReference type="Gene3D" id="2.60.40.10">
    <property type="entry name" value="Immunoglobulins"/>
    <property type="match status" value="1"/>
</dbReference>
<feature type="transmembrane region" description="Helical" evidence="7">
    <location>
        <begin position="817"/>
        <end position="839"/>
    </location>
</feature>
<keyword evidence="4 5" id="KW-0067">ATP-binding</keyword>
<dbReference type="InterPro" id="IPR017441">
    <property type="entry name" value="Protein_kinase_ATP_BS"/>
</dbReference>
<dbReference type="CDD" id="cd14014">
    <property type="entry name" value="STKc_PknB_like"/>
    <property type="match status" value="1"/>
</dbReference>
<keyword evidence="6" id="KW-0175">Coiled coil</keyword>
<dbReference type="InterPro" id="IPR011110">
    <property type="entry name" value="Reg_prop"/>
</dbReference>
<reference evidence="9 10" key="1">
    <citation type="submission" date="2021-03" db="EMBL/GenBank/DDBJ databases">
        <title>Genomic and phenotypic characterization of Chloracidobacterium isolates provides evidence for multiple species.</title>
        <authorList>
            <person name="Saini M.K."/>
            <person name="Costas A.M.G."/>
            <person name="Tank M."/>
            <person name="Bryant D.A."/>
        </authorList>
    </citation>
    <scope>NUCLEOTIDE SEQUENCE [LARGE SCALE GENOMIC DNA]</scope>
    <source>
        <strain evidence="9 10">BV2-C</strain>
    </source>
</reference>
<dbReference type="Gene3D" id="2.130.10.10">
    <property type="entry name" value="YVTN repeat-like/Quinoprotein amine dehydrogenase"/>
    <property type="match status" value="2"/>
</dbReference>
<keyword evidence="3 9" id="KW-0418">Kinase</keyword>
<evidence type="ECO:0000256" key="7">
    <source>
        <dbReference type="SAM" id="Phobius"/>
    </source>
</evidence>
<dbReference type="Gene3D" id="3.30.200.20">
    <property type="entry name" value="Phosphorylase Kinase, domain 1"/>
    <property type="match status" value="1"/>
</dbReference>
<dbReference type="Pfam" id="PF07494">
    <property type="entry name" value="Reg_prop"/>
    <property type="match status" value="2"/>
</dbReference>
<accession>A0ABX8B591</accession>
<feature type="binding site" evidence="5">
    <location>
        <position position="948"/>
    </location>
    <ligand>
        <name>ATP</name>
        <dbReference type="ChEBI" id="CHEBI:30616"/>
    </ligand>
</feature>
<keyword evidence="7" id="KW-0812">Transmembrane</keyword>
<dbReference type="InterPro" id="IPR000719">
    <property type="entry name" value="Prot_kinase_dom"/>
</dbReference>
<dbReference type="InterPro" id="IPR013783">
    <property type="entry name" value="Ig-like_fold"/>
</dbReference>
<dbReference type="SMART" id="SM00220">
    <property type="entry name" value="S_TKc"/>
    <property type="match status" value="1"/>
</dbReference>
<dbReference type="EMBL" id="CP072648">
    <property type="protein sequence ID" value="QUW02142.1"/>
    <property type="molecule type" value="Genomic_DNA"/>
</dbReference>
<evidence type="ECO:0000256" key="6">
    <source>
        <dbReference type="SAM" id="Coils"/>
    </source>
</evidence>
<gene>
    <name evidence="9" type="ORF">J8C06_07150</name>
</gene>
<dbReference type="SUPFAM" id="SSF56112">
    <property type="entry name" value="Protein kinase-like (PK-like)"/>
    <property type="match status" value="1"/>
</dbReference>
<dbReference type="InterPro" id="IPR015943">
    <property type="entry name" value="WD40/YVTN_repeat-like_dom_sf"/>
</dbReference>
<name>A0ABX8B591_9BACT</name>
<dbReference type="RefSeq" id="WP_211428032.1">
    <property type="nucleotide sequence ID" value="NZ_CP072648.1"/>
</dbReference>
<evidence type="ECO:0000256" key="4">
    <source>
        <dbReference type="ARBA" id="ARBA00022840"/>
    </source>
</evidence>
<evidence type="ECO:0000256" key="1">
    <source>
        <dbReference type="ARBA" id="ARBA00022679"/>
    </source>
</evidence>
<keyword evidence="7" id="KW-0472">Membrane</keyword>
<keyword evidence="2 5" id="KW-0547">Nucleotide-binding</keyword>